<dbReference type="InParanoid" id="A0A554N9J9"/>
<evidence type="ECO:0000313" key="1">
    <source>
        <dbReference type="EMBL" id="TSD14086.1"/>
    </source>
</evidence>
<reference evidence="1 2" key="1">
    <citation type="submission" date="2018-06" db="EMBL/GenBank/DDBJ databases">
        <title>Natronomonas sp. F16-60 a new haloarchaeon isolated from a solar saltern of Isla Cristina, Huelva, Spain.</title>
        <authorList>
            <person name="Duran-Viseras A."/>
            <person name="Sanchez-Porro C."/>
            <person name="Ventosa A."/>
        </authorList>
    </citation>
    <scope>NUCLEOTIDE SEQUENCE [LARGE SCALE GENOMIC DNA]</scope>
    <source>
        <strain evidence="1 2">F16-60</strain>
    </source>
</reference>
<gene>
    <name evidence="1" type="ORF">DP107_10645</name>
</gene>
<evidence type="ECO:0000313" key="2">
    <source>
        <dbReference type="Proteomes" id="UP000319894"/>
    </source>
</evidence>
<comment type="caution">
    <text evidence="1">The sequence shown here is derived from an EMBL/GenBank/DDBJ whole genome shotgun (WGS) entry which is preliminary data.</text>
</comment>
<protein>
    <submittedName>
        <fullName evidence="1">Uncharacterized protein</fullName>
    </submittedName>
</protein>
<dbReference type="OrthoDB" id="260782at2157"/>
<dbReference type="RefSeq" id="WP_144262140.1">
    <property type="nucleotide sequence ID" value="NZ_QMDX01000005.1"/>
</dbReference>
<dbReference type="Proteomes" id="UP000319894">
    <property type="component" value="Unassembled WGS sequence"/>
</dbReference>
<dbReference type="EMBL" id="QMDX01000005">
    <property type="protein sequence ID" value="TSD14086.1"/>
    <property type="molecule type" value="Genomic_DNA"/>
</dbReference>
<accession>A0A554N9J9</accession>
<keyword evidence="2" id="KW-1185">Reference proteome</keyword>
<sequence length="59" mass="6511">MTTTGTRGDGSRPTLGIDAVSLRRFVDVETEAGDLLIYDRDDEDAWVQSDLRVPRAAMV</sequence>
<organism evidence="1 2">
    <name type="scientific">Haloglomus irregulare</name>
    <dbReference type="NCBI Taxonomy" id="2234134"/>
    <lineage>
        <taxon>Archaea</taxon>
        <taxon>Methanobacteriati</taxon>
        <taxon>Methanobacteriota</taxon>
        <taxon>Stenosarchaea group</taxon>
        <taxon>Halobacteria</taxon>
        <taxon>Halobacteriales</taxon>
        <taxon>Natronomonadaceae</taxon>
        <taxon>Haloglomus</taxon>
    </lineage>
</organism>
<dbReference type="AlphaFoldDB" id="A0A554N9J9"/>
<proteinExistence type="predicted"/>
<name>A0A554N9J9_9EURY</name>